<dbReference type="GO" id="GO:0003700">
    <property type="term" value="F:DNA-binding transcription factor activity"/>
    <property type="evidence" value="ECO:0007669"/>
    <property type="project" value="TreeGrafter"/>
</dbReference>
<keyword evidence="3" id="KW-0804">Transcription</keyword>
<evidence type="ECO:0000256" key="1">
    <source>
        <dbReference type="ARBA" id="ARBA00023015"/>
    </source>
</evidence>
<dbReference type="SMART" id="SM00354">
    <property type="entry name" value="HTH_LACI"/>
    <property type="match status" value="1"/>
</dbReference>
<dbReference type="GO" id="GO:0000976">
    <property type="term" value="F:transcription cis-regulatory region binding"/>
    <property type="evidence" value="ECO:0007669"/>
    <property type="project" value="TreeGrafter"/>
</dbReference>
<gene>
    <name evidence="5" type="ORF">SAMN05216219_0946</name>
</gene>
<dbReference type="InterPro" id="IPR046335">
    <property type="entry name" value="LacI/GalR-like_sensor"/>
</dbReference>
<proteinExistence type="predicted"/>
<reference evidence="6" key="1">
    <citation type="submission" date="2016-10" db="EMBL/GenBank/DDBJ databases">
        <authorList>
            <person name="Varghese N."/>
            <person name="Submissions S."/>
        </authorList>
    </citation>
    <scope>NUCLEOTIDE SEQUENCE [LARGE SCALE GENOMIC DNA]</scope>
    <source>
        <strain evidence="6">CGMCC 1.11101</strain>
    </source>
</reference>
<dbReference type="InterPro" id="IPR000843">
    <property type="entry name" value="HTH_LacI"/>
</dbReference>
<organism evidence="5 6">
    <name type="scientific">Mycetocola miduiensis</name>
    <dbReference type="NCBI Taxonomy" id="995034"/>
    <lineage>
        <taxon>Bacteria</taxon>
        <taxon>Bacillati</taxon>
        <taxon>Actinomycetota</taxon>
        <taxon>Actinomycetes</taxon>
        <taxon>Micrococcales</taxon>
        <taxon>Microbacteriaceae</taxon>
        <taxon>Mycetocola</taxon>
    </lineage>
</organism>
<dbReference type="EMBL" id="FOVM01000002">
    <property type="protein sequence ID" value="SFN51752.1"/>
    <property type="molecule type" value="Genomic_DNA"/>
</dbReference>
<protein>
    <submittedName>
        <fullName evidence="5">Transcriptional regulator, LacI family</fullName>
    </submittedName>
</protein>
<dbReference type="PROSITE" id="PS00356">
    <property type="entry name" value="HTH_LACI_1"/>
    <property type="match status" value="1"/>
</dbReference>
<dbReference type="SUPFAM" id="SSF53822">
    <property type="entry name" value="Periplasmic binding protein-like I"/>
    <property type="match status" value="1"/>
</dbReference>
<dbReference type="Pfam" id="PF13377">
    <property type="entry name" value="Peripla_BP_3"/>
    <property type="match status" value="1"/>
</dbReference>
<evidence type="ECO:0000313" key="6">
    <source>
        <dbReference type="Proteomes" id="UP000198867"/>
    </source>
</evidence>
<dbReference type="Proteomes" id="UP000198867">
    <property type="component" value="Unassembled WGS sequence"/>
</dbReference>
<evidence type="ECO:0000256" key="3">
    <source>
        <dbReference type="ARBA" id="ARBA00023163"/>
    </source>
</evidence>
<dbReference type="AlphaFoldDB" id="A0A1I4ZNG3"/>
<dbReference type="PROSITE" id="PS50932">
    <property type="entry name" value="HTH_LACI_2"/>
    <property type="match status" value="1"/>
</dbReference>
<name>A0A1I4ZNG3_9MICO</name>
<dbReference type="Pfam" id="PF00356">
    <property type="entry name" value="LacI"/>
    <property type="match status" value="1"/>
</dbReference>
<feature type="domain" description="HTH lacI-type" evidence="4">
    <location>
        <begin position="39"/>
        <end position="93"/>
    </location>
</feature>
<sequence>MTAGQDFQPMFENLQRWNFVVKVYCAIVAVARCGGLMGVRLQDVAELAGVSMKTVSNVVRDYEHVSPTTRERVQKAIAELGYRPNMMGRRLATGRTGLLALAFSNVTVPYFAELSRAVSAAAGALGYRVLLEETDGTLAGERAVIASSEAGMVDGILFQPSMMSSVEISRHRGDLPIVILGEGAAPLPVDRVMIDNVLAARAVTEHLLALGRRRIGFAGHEAGQLSATSIQRMMGYQQALEEHGIRPEPRLLFPSAEISPSGAVQGVGAMLDAGVKVDGLVCRDDLAAIGALRALQERGVRVPDDVAVTGWDNIELSRVTFPNLTTIAPDLDGLARRAVEMLVERIGGYTGDGRHELVDYELLVRESAPSAAN</sequence>
<dbReference type="PANTHER" id="PTHR30146:SF109">
    <property type="entry name" value="HTH-TYPE TRANSCRIPTIONAL REGULATOR GALS"/>
    <property type="match status" value="1"/>
</dbReference>
<accession>A0A1I4ZNG3</accession>
<evidence type="ECO:0000313" key="5">
    <source>
        <dbReference type="EMBL" id="SFN51752.1"/>
    </source>
</evidence>
<keyword evidence="2" id="KW-0238">DNA-binding</keyword>
<dbReference type="Gene3D" id="3.40.50.2300">
    <property type="match status" value="2"/>
</dbReference>
<dbReference type="InterPro" id="IPR028082">
    <property type="entry name" value="Peripla_BP_I"/>
</dbReference>
<evidence type="ECO:0000256" key="2">
    <source>
        <dbReference type="ARBA" id="ARBA00023125"/>
    </source>
</evidence>
<keyword evidence="6" id="KW-1185">Reference proteome</keyword>
<evidence type="ECO:0000259" key="4">
    <source>
        <dbReference type="PROSITE" id="PS50932"/>
    </source>
</evidence>
<dbReference type="STRING" id="995034.SAMN05216219_0946"/>
<dbReference type="CDD" id="cd01392">
    <property type="entry name" value="HTH_LacI"/>
    <property type="match status" value="1"/>
</dbReference>
<dbReference type="Gene3D" id="1.10.260.40">
    <property type="entry name" value="lambda repressor-like DNA-binding domains"/>
    <property type="match status" value="1"/>
</dbReference>
<dbReference type="PANTHER" id="PTHR30146">
    <property type="entry name" value="LACI-RELATED TRANSCRIPTIONAL REPRESSOR"/>
    <property type="match status" value="1"/>
</dbReference>
<dbReference type="SUPFAM" id="SSF47413">
    <property type="entry name" value="lambda repressor-like DNA-binding domains"/>
    <property type="match status" value="1"/>
</dbReference>
<dbReference type="InterPro" id="IPR010982">
    <property type="entry name" value="Lambda_DNA-bd_dom_sf"/>
</dbReference>
<keyword evidence="1" id="KW-0805">Transcription regulation</keyword>
<dbReference type="CDD" id="cd06267">
    <property type="entry name" value="PBP1_LacI_sugar_binding-like"/>
    <property type="match status" value="1"/>
</dbReference>